<protein>
    <submittedName>
        <fullName evidence="1">Uncharacterized protein</fullName>
    </submittedName>
</protein>
<reference evidence="1" key="2">
    <citation type="submission" date="2025-08" db="UniProtKB">
        <authorList>
            <consortium name="Ensembl"/>
        </authorList>
    </citation>
    <scope>IDENTIFICATION</scope>
</reference>
<name>A0A452FHX2_CAPHI</name>
<dbReference type="GeneTree" id="ENSGT00900000143726"/>
<accession>A0A452FHX2</accession>
<dbReference type="OMA" id="MYHLSVG"/>
<dbReference type="AlphaFoldDB" id="A0A452FHX2"/>
<keyword evidence="2" id="KW-1185">Reference proteome</keyword>
<dbReference type="Ensembl" id="ENSCHIT00000031924.1">
    <property type="protein sequence ID" value="ENSCHIP00000024064.1"/>
    <property type="gene ID" value="ENSCHIG00000021395.1"/>
</dbReference>
<proteinExistence type="predicted"/>
<dbReference type="Proteomes" id="UP000291000">
    <property type="component" value="Chromosome 12"/>
</dbReference>
<sequence>MKNGGKKTLDLCLVPHFRCKDSYPIDNISFHFCAILCMNSGTRRLCCEIINLYCYLKNDNFHN</sequence>
<reference evidence="1 2" key="1">
    <citation type="submission" date="2016-04" db="EMBL/GenBank/DDBJ databases">
        <title>Polished mammalian reference genomes with single-molecule sequencing and chromosome conformation capture applied to the Capra hircus genome.</title>
        <authorList>
            <person name="Bickhart D.M."/>
            <person name="Koren S."/>
            <person name="Rosen B."/>
            <person name="Hastie A."/>
            <person name="Liachko I."/>
            <person name="Sullivan S.T."/>
            <person name="Burton J."/>
            <person name="Sayre B.L."/>
            <person name="Huson H.J."/>
            <person name="Lee J."/>
            <person name="Lam E."/>
            <person name="Kelley C.M."/>
            <person name="Hutchison J.L."/>
            <person name="Zhou Y."/>
            <person name="Sun J."/>
            <person name="Crisa A."/>
            <person name="Schwartz J.C."/>
            <person name="Hammond J.A."/>
            <person name="Schroeder S.G."/>
            <person name="Liu G.E."/>
            <person name="Dunham M."/>
            <person name="Shendure J."/>
            <person name="Sonstegard T.S."/>
            <person name="Phillippy A.M."/>
            <person name="Van Tassell C.P."/>
            <person name="Smith T.P."/>
        </authorList>
    </citation>
    <scope>NUCLEOTIDE SEQUENCE [LARGE SCALE GENOMIC DNA]</scope>
</reference>
<reference evidence="1" key="3">
    <citation type="submission" date="2025-09" db="UniProtKB">
        <authorList>
            <consortium name="Ensembl"/>
        </authorList>
    </citation>
    <scope>IDENTIFICATION</scope>
</reference>
<evidence type="ECO:0000313" key="1">
    <source>
        <dbReference type="Ensembl" id="ENSCHIP00000024064.1"/>
    </source>
</evidence>
<organism evidence="1 2">
    <name type="scientific">Capra hircus</name>
    <name type="common">Goat</name>
    <dbReference type="NCBI Taxonomy" id="9925"/>
    <lineage>
        <taxon>Eukaryota</taxon>
        <taxon>Metazoa</taxon>
        <taxon>Chordata</taxon>
        <taxon>Craniata</taxon>
        <taxon>Vertebrata</taxon>
        <taxon>Euteleostomi</taxon>
        <taxon>Mammalia</taxon>
        <taxon>Eutheria</taxon>
        <taxon>Laurasiatheria</taxon>
        <taxon>Artiodactyla</taxon>
        <taxon>Ruminantia</taxon>
        <taxon>Pecora</taxon>
        <taxon>Bovidae</taxon>
        <taxon>Caprinae</taxon>
        <taxon>Capra</taxon>
    </lineage>
</organism>
<evidence type="ECO:0000313" key="2">
    <source>
        <dbReference type="Proteomes" id="UP000291000"/>
    </source>
</evidence>
<dbReference type="EMBL" id="LWLT01000013">
    <property type="status" value="NOT_ANNOTATED_CDS"/>
    <property type="molecule type" value="Genomic_DNA"/>
</dbReference>
<dbReference type="Bgee" id="ENSCHIG00000021395">
    <property type="expression patterns" value="Expressed in frontal cortex and 13 other cell types or tissues"/>
</dbReference>